<organism evidence="2 3">
    <name type="scientific">Diversispora eburnea</name>
    <dbReference type="NCBI Taxonomy" id="1213867"/>
    <lineage>
        <taxon>Eukaryota</taxon>
        <taxon>Fungi</taxon>
        <taxon>Fungi incertae sedis</taxon>
        <taxon>Mucoromycota</taxon>
        <taxon>Glomeromycotina</taxon>
        <taxon>Glomeromycetes</taxon>
        <taxon>Diversisporales</taxon>
        <taxon>Diversisporaceae</taxon>
        <taxon>Diversispora</taxon>
    </lineage>
</organism>
<feature type="transmembrane region" description="Helical" evidence="1">
    <location>
        <begin position="62"/>
        <end position="83"/>
    </location>
</feature>
<keyword evidence="1" id="KW-1133">Transmembrane helix</keyword>
<proteinExistence type="predicted"/>
<accession>A0A9N9BQP6</accession>
<name>A0A9N9BQP6_9GLOM</name>
<dbReference type="Proteomes" id="UP000789706">
    <property type="component" value="Unassembled WGS sequence"/>
</dbReference>
<keyword evidence="3" id="KW-1185">Reference proteome</keyword>
<gene>
    <name evidence="2" type="ORF">DEBURN_LOCUS8155</name>
</gene>
<comment type="caution">
    <text evidence="2">The sequence shown here is derived from an EMBL/GenBank/DDBJ whole genome shotgun (WGS) entry which is preliminary data.</text>
</comment>
<protein>
    <submittedName>
        <fullName evidence="2">224_t:CDS:1</fullName>
    </submittedName>
</protein>
<dbReference type="EMBL" id="CAJVPK010001128">
    <property type="protein sequence ID" value="CAG8572476.1"/>
    <property type="molecule type" value="Genomic_DNA"/>
</dbReference>
<keyword evidence="1" id="KW-0812">Transmembrane</keyword>
<evidence type="ECO:0000313" key="3">
    <source>
        <dbReference type="Proteomes" id="UP000789706"/>
    </source>
</evidence>
<reference evidence="2" key="1">
    <citation type="submission" date="2021-06" db="EMBL/GenBank/DDBJ databases">
        <authorList>
            <person name="Kallberg Y."/>
            <person name="Tangrot J."/>
            <person name="Rosling A."/>
        </authorList>
    </citation>
    <scope>NUCLEOTIDE SEQUENCE</scope>
    <source>
        <strain evidence="2">AZ414A</strain>
    </source>
</reference>
<keyword evidence="1" id="KW-0472">Membrane</keyword>
<evidence type="ECO:0000256" key="1">
    <source>
        <dbReference type="SAM" id="Phobius"/>
    </source>
</evidence>
<sequence length="104" mass="11889">MPYMGKKNSITEECSIENVFFPLTLIFAENLLQLNDVKSSIESITSACSQLTVNTQFGANEIPHILITFIFTILFAALLYPLYKQYDWSIYKRISPTDLDLQSN</sequence>
<evidence type="ECO:0000313" key="2">
    <source>
        <dbReference type="EMBL" id="CAG8572476.1"/>
    </source>
</evidence>
<dbReference type="AlphaFoldDB" id="A0A9N9BQP6"/>